<feature type="compositionally biased region" description="Basic and acidic residues" evidence="10">
    <location>
        <begin position="2253"/>
        <end position="2285"/>
    </location>
</feature>
<evidence type="ECO:0000256" key="7">
    <source>
        <dbReference type="ARBA" id="ARBA00023273"/>
    </source>
</evidence>
<dbReference type="PANTHER" id="PTHR14885:SF3">
    <property type="entry name" value="CILIA- AND FLAGELLA-ASSOCIATED PROTEIN 44"/>
    <property type="match status" value="1"/>
</dbReference>
<dbReference type="Gene3D" id="2.130.10.10">
    <property type="entry name" value="YVTN repeat-like/Quinoprotein amine dehydrogenase"/>
    <property type="match status" value="2"/>
</dbReference>
<evidence type="ECO:0000256" key="5">
    <source>
        <dbReference type="ARBA" id="ARBA00023054"/>
    </source>
</evidence>
<dbReference type="PROSITE" id="PS50082">
    <property type="entry name" value="WD_REPEATS_2"/>
    <property type="match status" value="1"/>
</dbReference>
<dbReference type="InterPro" id="IPR036322">
    <property type="entry name" value="WD40_repeat_dom_sf"/>
</dbReference>
<accession>A0A9J7IHN6</accession>
<dbReference type="OrthoDB" id="1935234at2759"/>
<feature type="region of interest" description="Disordered" evidence="10">
    <location>
        <begin position="1298"/>
        <end position="1317"/>
    </location>
</feature>
<feature type="compositionally biased region" description="Basic and acidic residues" evidence="10">
    <location>
        <begin position="2220"/>
        <end position="2234"/>
    </location>
</feature>
<keyword evidence="7" id="KW-0966">Cell projection</keyword>
<feature type="compositionally biased region" description="Basic and acidic residues" evidence="10">
    <location>
        <begin position="2146"/>
        <end position="2156"/>
    </location>
</feature>
<keyword evidence="4" id="KW-0677">Repeat</keyword>
<sequence length="2390" mass="274333">MSDKEEDANENVDEAQDNVDEPQENVDEAQDNVDEPQENFVKAEENVIETQENVVEVPENVVEVPENVVEVPKNVVEEQENIEDDRQQFDEDVTGEILEGGQEQEQEYQETDEEGEYEGEYEDAESILTMYDPDDYISGAVSSPQSTIPTDIFEFEYSYGYNCHKFFNLCACDDMVVCFSSGSMITFLDVNTKQTWFRRSTTGGTVGSITSYRKDPNYRIVIAEDREGNQEPLIIMYTWPQMEMDAVLRDGTANGYAILDFSPDGELLASVGKEPDFNLTIWNWKRHKILLRTSAFTYGVHTVMFSPYCEGQLTTAGAAHIKFWKMAQTFTGLKLKGELGRFGKTEICDVLGVYPMPDEKVLSGCEWGNILVWEAGLVKLEVTQRGRKVCHNAPIIQFMLSEAGDEVTTIARDGCVRAWYWDTVDQADPPEDDPFVELNPVAETCVPGCQIMSLKHKNDLLWYAQDGNGGIWIVELEIDKIECNHRKVITCHAGGVVAMAAVRTHPLLITAGEDGALHAYDTDNHILLARYLFPKPITTLLYPPLDVDETSRLLILGFEDGTMRTLLLHPDRLQARTSMIDVRVHSALTIHSEDSVHADVIDMISLLKPHSKAITQITINEQRTLLVTCGEDSTIFIYLLKQGTPFTLERIGFVETPNNIAFMTWKPDTDRVLLLCGQVGLLMEAVLPEPKVRTYTDIKTFKLEFESYKETLVKKHFMRHKPFPEEEDLASIDEEALKAKEEAELREDEEDEGEWIGEVELMESESMLGTTVTWAEYCEEGVWIVQQGTGALLLIQPGTNKIIKYAPFPGAWCEDMTALRFVCEGRYLVVGTNTGYIRMFRMPTEEEDNPEHHLNLWMTAQQKLLRKLKGRRLAKEQLQPIPRIDFVDYYYLPMHDRYTGAITVLEFNCDSSRLYTAGRDGNIFSYVINFPEQLLPIPELPTPRETPKVEKIKEHSTVEGEMMSHEQLKQKEEFDKMMAIANAHKKRVRDQLADLTTEYNKLIKANKALPYSQQIDVTLDRRPLQVQERELEDAKALTIRKLAHQLEASDLGLAKMHSRNIIQLDVYPFTVRAIGNPNIIIRPLRQKNLSAAFYAQLEEVYQKLAEAALKGRRTESSIRRVGPRKTSYGPPRVASFLLGLPPRPPYPLKKALRNYHVRLNRHHIQYIEWQEHLNRKPDPNAMPPGAAEALKEAEATIGNRILKTDPNYVAPPGHNTQMRVCLCRKEIYDLKHEFNEKVLELRSRKVQMLQRMKEIGERLSEIRIEIPPKFAKPPPPLPQFDDELEFPERHLEVKPEPIYPTSRLPHKKSQLVQERKRTSLSKIDPTARVRQPRVNRFVPVNKSRPLFASWELLRQRQDHESTPVENEIRERRIERHLYEQDMLLMDADDQVRLFDSRLKELQRERIRVQEKSLLLELHLHQLHREMNVLNRFEMHEDRLAERVYVKLMQVRAVQEQIIDCEHRIEEHITEKDNLGAMCEDLQRKFKRLVQDNKFADFLRRIFKKKYRPPRIRDDDESSESESSSSSSEEEDEGSLDSRDIGPIRLDPNICPEGCDRETYDKTFEMRNTRHKHEQNMMEQDRLVELLKRDIEAHNKIKRKLSVQLDQRKNDLREFMLEKQTCMNEVDTVVVLRYDQIRAAAIVGCTGPQGLSQTVVFPEALLTRLRKRVLELLEEIKEQKLRQRINRTHLFRMNIDLRAMEAEATDLRAQMRDVLTRKLGRPRKVDRTLDDLLRQMARRHKYAVTYATLPHVVAQLRTWSERHSTLEKKYLKTLNHYSERLRLAAALQAEVLPQKPTKIPVDMAGGYNPEIYQRDVMRLLIVRQRQKQQIKQLQEEIASLREKPLSYRAAPATFTPSEPEQSDIYLFMVPRSHQQHRKKYFPLTPLGSRTKLGREVNITTLLYDCLDAMHVSRDDAELLLVDVMKLLPDVVTGKCSRYELVDTTVRKWLLKSGGDPSQYKKQTRAFDALAALTDRLVREQIEAMEAPDDAEGVIEDLEDALRDLAEESDTLADRLGPAIAALLHSAHFTTMEDPETLASLVKSVTDENHPITKDSVDRICSFDLLEDIKECGIDLPTEDLRQVVDCALDALRAQIIEPAEASEVQKEVQKVLRDKDIEAMIKKSIVSVASDRKTLESETSYVHKRKLDSQDRPSADRKSILAASTMSDHKSLQTRVSIATQNVHGRSITLSSHEKHEPKYSTMSLEERKNLIERISTSILGRDKSSRSSGIKDKPSVQINLPPKESPQTEGEQTQDKQAEGEQNDDKQKQEERPEGDQAKGEKTGDEQAVAEFTEAELAQDKQAESRQTDPEQAKVGETEAEQAEGGQTEAEQAEGGQTEAEQAEAQQVVTAQAEAEQAEAEQAEAEQVEAQKAESKQKDREQTEVEEDEI</sequence>
<evidence type="ECO:0000256" key="8">
    <source>
        <dbReference type="PROSITE-ProRule" id="PRU00221"/>
    </source>
</evidence>
<dbReference type="GeneID" id="111348420"/>
<gene>
    <name evidence="12" type="primary">LOC111348420</name>
</gene>
<evidence type="ECO:0000256" key="1">
    <source>
        <dbReference type="ARBA" id="ARBA00004430"/>
    </source>
</evidence>
<evidence type="ECO:0000256" key="4">
    <source>
        <dbReference type="ARBA" id="ARBA00022737"/>
    </source>
</evidence>
<feature type="region of interest" description="Disordered" evidence="10">
    <location>
        <begin position="2215"/>
        <end position="2390"/>
    </location>
</feature>
<keyword evidence="5 9" id="KW-0175">Coiled coil</keyword>
<dbReference type="GO" id="GO:0003341">
    <property type="term" value="P:cilium movement"/>
    <property type="evidence" value="ECO:0007669"/>
    <property type="project" value="UniProtKB-ARBA"/>
</dbReference>
<organism evidence="11 12">
    <name type="scientific">Spodoptera litura</name>
    <name type="common">Asian cotton leafworm</name>
    <dbReference type="NCBI Taxonomy" id="69820"/>
    <lineage>
        <taxon>Eukaryota</taxon>
        <taxon>Metazoa</taxon>
        <taxon>Ecdysozoa</taxon>
        <taxon>Arthropoda</taxon>
        <taxon>Hexapoda</taxon>
        <taxon>Insecta</taxon>
        <taxon>Pterygota</taxon>
        <taxon>Neoptera</taxon>
        <taxon>Endopterygota</taxon>
        <taxon>Lepidoptera</taxon>
        <taxon>Glossata</taxon>
        <taxon>Ditrysia</taxon>
        <taxon>Noctuoidea</taxon>
        <taxon>Noctuidae</taxon>
        <taxon>Amphipyrinae</taxon>
        <taxon>Spodoptera</taxon>
    </lineage>
</organism>
<keyword evidence="3 8" id="KW-0853">WD repeat</keyword>
<comment type="subcellular location">
    <subcellularLocation>
        <location evidence="1">Cytoplasm</location>
        <location evidence="1">Cytoskeleton</location>
        <location evidence="1">Cilium axoneme</location>
    </subcellularLocation>
</comment>
<feature type="coiled-coil region" evidence="9">
    <location>
        <begin position="1661"/>
        <end position="1716"/>
    </location>
</feature>
<feature type="compositionally biased region" description="Basic and acidic residues" evidence="10">
    <location>
        <begin position="2369"/>
        <end position="2383"/>
    </location>
</feature>
<dbReference type="GO" id="GO:0005930">
    <property type="term" value="C:axoneme"/>
    <property type="evidence" value="ECO:0007669"/>
    <property type="project" value="UniProtKB-SubCell"/>
</dbReference>
<evidence type="ECO:0000256" key="2">
    <source>
        <dbReference type="ARBA" id="ARBA00022490"/>
    </source>
</evidence>
<name>A0A9J7IHN6_SPOLT</name>
<dbReference type="PANTHER" id="PTHR14885">
    <property type="entry name" value="CILIA- AND FLAGELLA-ASSOCIATED PROTEIN 43-RELATED"/>
    <property type="match status" value="1"/>
</dbReference>
<keyword evidence="6" id="KW-0206">Cytoskeleton</keyword>
<dbReference type="KEGG" id="sliu:111348420"/>
<feature type="coiled-coil region" evidence="9">
    <location>
        <begin position="1464"/>
        <end position="1491"/>
    </location>
</feature>
<dbReference type="Proteomes" id="UP000301870">
    <property type="component" value="Chromosome 7"/>
</dbReference>
<evidence type="ECO:0000313" key="12">
    <source>
        <dbReference type="RefSeq" id="XP_022814798.1"/>
    </source>
</evidence>
<feature type="repeat" description="WD" evidence="8">
    <location>
        <begin position="607"/>
        <end position="648"/>
    </location>
</feature>
<evidence type="ECO:0000256" key="10">
    <source>
        <dbReference type="SAM" id="MobiDB-lite"/>
    </source>
</evidence>
<dbReference type="RefSeq" id="XP_022814798.1">
    <property type="nucleotide sequence ID" value="XM_022959030.1"/>
</dbReference>
<evidence type="ECO:0000256" key="9">
    <source>
        <dbReference type="SAM" id="Coils"/>
    </source>
</evidence>
<feature type="region of interest" description="Disordered" evidence="10">
    <location>
        <begin position="2136"/>
        <end position="2156"/>
    </location>
</feature>
<feature type="compositionally biased region" description="Acidic residues" evidence="10">
    <location>
        <begin position="1"/>
        <end position="37"/>
    </location>
</feature>
<dbReference type="Pfam" id="PF00400">
    <property type="entry name" value="WD40"/>
    <property type="match status" value="1"/>
</dbReference>
<feature type="region of interest" description="Disordered" evidence="10">
    <location>
        <begin position="1509"/>
        <end position="1549"/>
    </location>
</feature>
<proteinExistence type="predicted"/>
<keyword evidence="2" id="KW-0963">Cytoplasm</keyword>
<feature type="compositionally biased region" description="Acidic residues" evidence="10">
    <location>
        <begin position="102"/>
        <end position="118"/>
    </location>
</feature>
<feature type="region of interest" description="Disordered" evidence="10">
    <location>
        <begin position="98"/>
        <end position="118"/>
    </location>
</feature>
<feature type="coiled-coil region" evidence="9">
    <location>
        <begin position="1815"/>
        <end position="1842"/>
    </location>
</feature>
<evidence type="ECO:0000313" key="11">
    <source>
        <dbReference type="Proteomes" id="UP000301870"/>
    </source>
</evidence>
<feature type="coiled-coil region" evidence="9">
    <location>
        <begin position="978"/>
        <end position="1005"/>
    </location>
</feature>
<evidence type="ECO:0000256" key="6">
    <source>
        <dbReference type="ARBA" id="ARBA00023212"/>
    </source>
</evidence>
<feature type="compositionally biased region" description="Basic and acidic residues" evidence="10">
    <location>
        <begin position="2298"/>
        <end position="2317"/>
    </location>
</feature>
<feature type="region of interest" description="Disordered" evidence="10">
    <location>
        <begin position="1"/>
        <end position="39"/>
    </location>
</feature>
<keyword evidence="11" id="KW-1185">Reference proteome</keyword>
<evidence type="ECO:0000256" key="3">
    <source>
        <dbReference type="ARBA" id="ARBA00022574"/>
    </source>
</evidence>
<dbReference type="SUPFAM" id="SSF50978">
    <property type="entry name" value="WD40 repeat-like"/>
    <property type="match status" value="1"/>
</dbReference>
<feature type="compositionally biased region" description="Acidic residues" evidence="10">
    <location>
        <begin position="2356"/>
        <end position="2367"/>
    </location>
</feature>
<dbReference type="InterPro" id="IPR015943">
    <property type="entry name" value="WD40/YVTN_repeat-like_dom_sf"/>
</dbReference>
<feature type="compositionally biased region" description="Low complexity" evidence="10">
    <location>
        <begin position="2323"/>
        <end position="2355"/>
    </location>
</feature>
<reference evidence="12" key="1">
    <citation type="submission" date="2025-08" db="UniProtKB">
        <authorList>
            <consortium name="RefSeq"/>
        </authorList>
    </citation>
    <scope>IDENTIFICATION</scope>
    <source>
        <strain evidence="12">Ishihara</strain>
        <tissue evidence="12">Whole body</tissue>
    </source>
</reference>
<dbReference type="InterPro" id="IPR001680">
    <property type="entry name" value="WD40_rpt"/>
</dbReference>
<dbReference type="SMART" id="SM00320">
    <property type="entry name" value="WD40"/>
    <property type="match status" value="7"/>
</dbReference>
<protein>
    <submittedName>
        <fullName evidence="12">Uncharacterized protein LOC111348420 isoform X1</fullName>
    </submittedName>
</protein>
<feature type="coiled-coil region" evidence="9">
    <location>
        <begin position="1384"/>
        <end position="1411"/>
    </location>
</feature>